<dbReference type="GO" id="GO:0000978">
    <property type="term" value="F:RNA polymerase II cis-regulatory region sequence-specific DNA binding"/>
    <property type="evidence" value="ECO:0007669"/>
    <property type="project" value="TreeGrafter"/>
</dbReference>
<feature type="compositionally biased region" description="Polar residues" evidence="6">
    <location>
        <begin position="115"/>
        <end position="131"/>
    </location>
</feature>
<dbReference type="AlphaFoldDB" id="A0A0C3SET1"/>
<feature type="domain" description="Homeobox" evidence="7">
    <location>
        <begin position="264"/>
        <end position="324"/>
    </location>
</feature>
<reference evidence="8 9" key="1">
    <citation type="journal article" date="2014" name="PLoS Genet.">
        <title>Analysis of the Phlebiopsis gigantea genome, transcriptome and secretome provides insight into its pioneer colonization strategies of wood.</title>
        <authorList>
            <person name="Hori C."/>
            <person name="Ishida T."/>
            <person name="Igarashi K."/>
            <person name="Samejima M."/>
            <person name="Suzuki H."/>
            <person name="Master E."/>
            <person name="Ferreira P."/>
            <person name="Ruiz-Duenas F.J."/>
            <person name="Held B."/>
            <person name="Canessa P."/>
            <person name="Larrondo L.F."/>
            <person name="Schmoll M."/>
            <person name="Druzhinina I.S."/>
            <person name="Kubicek C.P."/>
            <person name="Gaskell J.A."/>
            <person name="Kersten P."/>
            <person name="St John F."/>
            <person name="Glasner J."/>
            <person name="Sabat G."/>
            <person name="Splinter BonDurant S."/>
            <person name="Syed K."/>
            <person name="Yadav J."/>
            <person name="Mgbeahuruike A.C."/>
            <person name="Kovalchuk A."/>
            <person name="Asiegbu F.O."/>
            <person name="Lackner G."/>
            <person name="Hoffmeister D."/>
            <person name="Rencoret J."/>
            <person name="Gutierrez A."/>
            <person name="Sun H."/>
            <person name="Lindquist E."/>
            <person name="Barry K."/>
            <person name="Riley R."/>
            <person name="Grigoriev I.V."/>
            <person name="Henrissat B."/>
            <person name="Kues U."/>
            <person name="Berka R.M."/>
            <person name="Martinez A.T."/>
            <person name="Covert S.F."/>
            <person name="Blanchette R.A."/>
            <person name="Cullen D."/>
        </authorList>
    </citation>
    <scope>NUCLEOTIDE SEQUENCE [LARGE SCALE GENOMIC DNA]</scope>
    <source>
        <strain evidence="8 9">11061_1 CR5-6</strain>
    </source>
</reference>
<evidence type="ECO:0000313" key="9">
    <source>
        <dbReference type="Proteomes" id="UP000053257"/>
    </source>
</evidence>
<keyword evidence="9" id="KW-1185">Reference proteome</keyword>
<dbReference type="Pfam" id="PF00046">
    <property type="entry name" value="Homeodomain"/>
    <property type="match status" value="1"/>
</dbReference>
<dbReference type="Gene3D" id="1.10.10.60">
    <property type="entry name" value="Homeodomain-like"/>
    <property type="match status" value="1"/>
</dbReference>
<feature type="compositionally biased region" description="Low complexity" evidence="6">
    <location>
        <begin position="338"/>
        <end position="363"/>
    </location>
</feature>
<dbReference type="PANTHER" id="PTHR24324">
    <property type="entry name" value="HOMEOBOX PROTEIN HHEX"/>
    <property type="match status" value="1"/>
</dbReference>
<dbReference type="InterPro" id="IPR001356">
    <property type="entry name" value="HD"/>
</dbReference>
<dbReference type="CDD" id="cd00086">
    <property type="entry name" value="homeodomain"/>
    <property type="match status" value="1"/>
</dbReference>
<dbReference type="SMART" id="SM00389">
    <property type="entry name" value="HOX"/>
    <property type="match status" value="1"/>
</dbReference>
<evidence type="ECO:0000256" key="5">
    <source>
        <dbReference type="RuleBase" id="RU000682"/>
    </source>
</evidence>
<feature type="compositionally biased region" description="Low complexity" evidence="6">
    <location>
        <begin position="20"/>
        <end position="33"/>
    </location>
</feature>
<dbReference type="GO" id="GO:0030154">
    <property type="term" value="P:cell differentiation"/>
    <property type="evidence" value="ECO:0007669"/>
    <property type="project" value="TreeGrafter"/>
</dbReference>
<feature type="compositionally biased region" description="Low complexity" evidence="6">
    <location>
        <begin position="96"/>
        <end position="112"/>
    </location>
</feature>
<name>A0A0C3SET1_PHLG1</name>
<feature type="compositionally biased region" description="Low complexity" evidence="6">
    <location>
        <begin position="321"/>
        <end position="331"/>
    </location>
</feature>
<accession>A0A0C3SET1</accession>
<dbReference type="PROSITE" id="PS00027">
    <property type="entry name" value="HOMEOBOX_1"/>
    <property type="match status" value="1"/>
</dbReference>
<dbReference type="EMBL" id="KN840450">
    <property type="protein sequence ID" value="KIP10875.1"/>
    <property type="molecule type" value="Genomic_DNA"/>
</dbReference>
<proteinExistence type="predicted"/>
<evidence type="ECO:0000256" key="1">
    <source>
        <dbReference type="ARBA" id="ARBA00023125"/>
    </source>
</evidence>
<keyword evidence="1 4" id="KW-0238">DNA-binding</keyword>
<comment type="subcellular location">
    <subcellularLocation>
        <location evidence="4 5">Nucleus</location>
    </subcellularLocation>
</comment>
<evidence type="ECO:0000256" key="2">
    <source>
        <dbReference type="ARBA" id="ARBA00023155"/>
    </source>
</evidence>
<dbReference type="SUPFAM" id="SSF46689">
    <property type="entry name" value="Homeodomain-like"/>
    <property type="match status" value="1"/>
</dbReference>
<evidence type="ECO:0000256" key="4">
    <source>
        <dbReference type="PROSITE-ProRule" id="PRU00108"/>
    </source>
</evidence>
<dbReference type="STRING" id="745531.A0A0C3SET1"/>
<evidence type="ECO:0000313" key="8">
    <source>
        <dbReference type="EMBL" id="KIP10875.1"/>
    </source>
</evidence>
<dbReference type="GO" id="GO:0005634">
    <property type="term" value="C:nucleus"/>
    <property type="evidence" value="ECO:0007669"/>
    <property type="project" value="UniProtKB-SubCell"/>
</dbReference>
<dbReference type="InterPro" id="IPR009057">
    <property type="entry name" value="Homeodomain-like_sf"/>
</dbReference>
<gene>
    <name evidence="8" type="ORF">PHLGIDRAFT_184498</name>
</gene>
<dbReference type="PANTHER" id="PTHR24324:SF9">
    <property type="entry name" value="HOMEOBOX DOMAIN-CONTAINING PROTEIN"/>
    <property type="match status" value="1"/>
</dbReference>
<feature type="compositionally biased region" description="Low complexity" evidence="6">
    <location>
        <begin position="372"/>
        <end position="383"/>
    </location>
</feature>
<evidence type="ECO:0000256" key="3">
    <source>
        <dbReference type="ARBA" id="ARBA00023242"/>
    </source>
</evidence>
<feature type="region of interest" description="Disordered" evidence="6">
    <location>
        <begin position="318"/>
        <end position="418"/>
    </location>
</feature>
<dbReference type="Proteomes" id="UP000053257">
    <property type="component" value="Unassembled WGS sequence"/>
</dbReference>
<evidence type="ECO:0000256" key="6">
    <source>
        <dbReference type="SAM" id="MobiDB-lite"/>
    </source>
</evidence>
<dbReference type="PROSITE" id="PS50071">
    <property type="entry name" value="HOMEOBOX_2"/>
    <property type="match status" value="1"/>
</dbReference>
<dbReference type="InterPro" id="IPR017970">
    <property type="entry name" value="Homeobox_CS"/>
</dbReference>
<evidence type="ECO:0000259" key="7">
    <source>
        <dbReference type="PROSITE" id="PS50071"/>
    </source>
</evidence>
<feature type="compositionally biased region" description="Basic and acidic residues" evidence="6">
    <location>
        <begin position="404"/>
        <end position="418"/>
    </location>
</feature>
<sequence length="418" mass="45233">MSHPDDHFHFGCFPRPSRRSPNVAGNNNSANPNHSTRRGLFSMGQGGRTVLPPLHLPFRASRSPAPDQFPTNQYAHDPSQGRTDYNVAGYNQSGWPNAAPQQAQAGQFPADPRYQAQNPNYASYQSRTPSAIPSGPLDSRTLPPLGSQQGQYYPQTGVPSQSMAAAPHIRSQSAAGYGGQYNAYSVGQVPPQAPFYGNPPDPRMVTSPVSATQYDPASGAPLPRRTSMSVDRTVPSRPTHGLPPYARPQPSLASEYDREPVPEPTIKKKRKRADAEQLKVLNETYNRTAFPSTEERIDLAKKLGMSARSVQIWFQNKRQAMRQSSRQASSAVPPPATEPFTAGPAPGAAPSVTSPAPQQPQGAGPYGGMGSMGSISMAAYGGSRVDQYGRPTIPSPPSSQYRGRSYDEHERRSPSRTR</sequence>
<dbReference type="OrthoDB" id="6159439at2759"/>
<feature type="region of interest" description="Disordered" evidence="6">
    <location>
        <begin position="1"/>
        <end position="143"/>
    </location>
</feature>
<keyword evidence="2 4" id="KW-0371">Homeobox</keyword>
<dbReference type="GO" id="GO:0000981">
    <property type="term" value="F:DNA-binding transcription factor activity, RNA polymerase II-specific"/>
    <property type="evidence" value="ECO:0007669"/>
    <property type="project" value="InterPro"/>
</dbReference>
<feature type="region of interest" description="Disordered" evidence="6">
    <location>
        <begin position="205"/>
        <end position="275"/>
    </location>
</feature>
<keyword evidence="3 4" id="KW-0539">Nucleus</keyword>
<dbReference type="HOGENOM" id="CLU_060169_0_0_1"/>
<protein>
    <recommendedName>
        <fullName evidence="7">Homeobox domain-containing protein</fullName>
    </recommendedName>
</protein>
<dbReference type="InterPro" id="IPR051000">
    <property type="entry name" value="Homeobox_DNA-bind_prot"/>
</dbReference>
<feature type="DNA-binding region" description="Homeobox" evidence="4">
    <location>
        <begin position="266"/>
        <end position="325"/>
    </location>
</feature>
<organism evidence="8 9">
    <name type="scientific">Phlebiopsis gigantea (strain 11061_1 CR5-6)</name>
    <name type="common">White-rot fungus</name>
    <name type="synonym">Peniophora gigantea</name>
    <dbReference type="NCBI Taxonomy" id="745531"/>
    <lineage>
        <taxon>Eukaryota</taxon>
        <taxon>Fungi</taxon>
        <taxon>Dikarya</taxon>
        <taxon>Basidiomycota</taxon>
        <taxon>Agaricomycotina</taxon>
        <taxon>Agaricomycetes</taxon>
        <taxon>Polyporales</taxon>
        <taxon>Phanerochaetaceae</taxon>
        <taxon>Phlebiopsis</taxon>
    </lineage>
</organism>